<evidence type="ECO:0000256" key="1">
    <source>
        <dbReference type="SAM" id="Coils"/>
    </source>
</evidence>
<keyword evidence="2" id="KW-0472">Membrane</keyword>
<organism evidence="4">
    <name type="scientific">uncultured Caudovirales phage</name>
    <dbReference type="NCBI Taxonomy" id="2100421"/>
    <lineage>
        <taxon>Viruses</taxon>
        <taxon>Duplodnaviria</taxon>
        <taxon>Heunggongvirae</taxon>
        <taxon>Uroviricota</taxon>
        <taxon>Caudoviricetes</taxon>
        <taxon>Peduoviridae</taxon>
        <taxon>Maltschvirus</taxon>
        <taxon>Maltschvirus maltsch</taxon>
    </lineage>
</organism>
<accession>A0A6J5LI89</accession>
<dbReference type="Pfam" id="PF09718">
    <property type="entry name" value="Tape_meas_lam_C"/>
    <property type="match status" value="1"/>
</dbReference>
<reference evidence="4" key="1">
    <citation type="submission" date="2020-04" db="EMBL/GenBank/DDBJ databases">
        <authorList>
            <person name="Chiriac C."/>
            <person name="Salcher M."/>
            <person name="Ghai R."/>
            <person name="Kavagutti S V."/>
        </authorList>
    </citation>
    <scope>NUCLEOTIDE SEQUENCE</scope>
</reference>
<gene>
    <name evidence="4" type="ORF">UFOVP263_47</name>
    <name evidence="5" type="ORF">UFOVP91_15</name>
</gene>
<name>A0A6J5LI89_9CAUD</name>
<feature type="coiled-coil region" evidence="1">
    <location>
        <begin position="347"/>
        <end position="399"/>
    </location>
</feature>
<sequence>MAVLGSLSVKLGLVTVDWDKATDQAKLKAKELDTAFKNVEKSLGGLSTMFQAVGGIAGITTVGLTALTASTMSYANEVKDLSDGYDISIAKTLQFRNAIEVSGGSAESANRILTKLFSQISSAKEGNSAAIKTFEDLGISWKELNSLTPEKSINRVFDALANGSADTFKRIAEIKELTGKQGVGLDVKQIAQLLSETTAEYEKHADAIKRVGDANDAMKTSMDNLKIAFADIISPLTNKDNVIAIETFKAAILVIGGGVVINGIRSLAVAYTALAVAMDTVAASGGVVGGTFSFIAVSAAAATVKIKGLAGSLAAWATTAAGAATLLGIGTMLYSSNLNEGEDEWLAQEKKKQQEAAKEKAAKEQGAKDTPAVAALKSKVEMTQKLMELESKSADLKARAFTLDEYSVKNAEIGLEMEKEKAKAKDELVQYLGTEKRTQEEIAGANAVYSAQTAAAERKAADARKVLAKQEERELQVLGMKSKLQKDIAKLDMQSLDLGHQKQFISDYDFNVANEQLNSQKKILAIREQIKELNQGNDAAGRKHYQAVKQSLEDEITAEQEASQKRQDIMKQDETRRLDILQSQANMKQELAKLDLDSLDLQHKKVWMSDYEYNVANERLESEKKLVALREQLAELPKGTDAQSIAHYQELSKVIEDEIAIEQAASQKRLDLFAEDAVNRESFMYGWEQAWFQYQKNASDASAKGAQAFTTLMGDMNSALDKFVETGKISFSDLISSMIKDLLKLAMQAQMNSIIGSIFGMGGGGGSFLTSSSTNFANGGGVLGFLGGLFSPHANGGGYGANEPILVGERGPELMIPNKAGAIVPNSSLATTMGNQGQTVYNGPVIQNMQAIDTQSGIQFLAKNKNTIWAVNQSANRSIPMSRG</sequence>
<feature type="transmembrane region" description="Helical" evidence="2">
    <location>
        <begin position="313"/>
        <end position="334"/>
    </location>
</feature>
<dbReference type="EMBL" id="LR797827">
    <property type="protein sequence ID" value="CAB4242011.1"/>
    <property type="molecule type" value="Genomic_DNA"/>
</dbReference>
<evidence type="ECO:0000256" key="2">
    <source>
        <dbReference type="SAM" id="Phobius"/>
    </source>
</evidence>
<feature type="transmembrane region" description="Helical" evidence="2">
    <location>
        <begin position="250"/>
        <end position="274"/>
    </location>
</feature>
<proteinExistence type="predicted"/>
<evidence type="ECO:0000313" key="4">
    <source>
        <dbReference type="EMBL" id="CAB4133901.1"/>
    </source>
</evidence>
<keyword evidence="2" id="KW-0812">Transmembrane</keyword>
<protein>
    <submittedName>
        <fullName evidence="4">Bacteriophage lambda, GpH, tail tape measure, C-terminal</fullName>
    </submittedName>
</protein>
<dbReference type="EMBL" id="LR796275">
    <property type="protein sequence ID" value="CAB4133901.1"/>
    <property type="molecule type" value="Genomic_DNA"/>
</dbReference>
<evidence type="ECO:0000313" key="5">
    <source>
        <dbReference type="EMBL" id="CAB4242011.1"/>
    </source>
</evidence>
<keyword evidence="1" id="KW-0175">Coiled coil</keyword>
<feature type="transmembrane region" description="Helical" evidence="2">
    <location>
        <begin position="280"/>
        <end position="301"/>
    </location>
</feature>
<feature type="domain" description="Bacteriophage tail tape measure C-terminal" evidence="3">
    <location>
        <begin position="682"/>
        <end position="755"/>
    </location>
</feature>
<keyword evidence="2" id="KW-1133">Transmembrane helix</keyword>
<dbReference type="InterPro" id="IPR006431">
    <property type="entry name" value="Phage_tape_meas_C"/>
</dbReference>
<evidence type="ECO:0000259" key="3">
    <source>
        <dbReference type="Pfam" id="PF09718"/>
    </source>
</evidence>